<evidence type="ECO:0000256" key="3">
    <source>
        <dbReference type="PROSITE-ProRule" id="PRU10141"/>
    </source>
</evidence>
<dbReference type="Proteomes" id="UP001177140">
    <property type="component" value="Unassembled WGS sequence"/>
</dbReference>
<evidence type="ECO:0000313" key="6">
    <source>
        <dbReference type="Proteomes" id="UP001177140"/>
    </source>
</evidence>
<dbReference type="InterPro" id="IPR000719">
    <property type="entry name" value="Prot_kinase_dom"/>
</dbReference>
<feature type="non-terminal residue" evidence="5">
    <location>
        <position position="135"/>
    </location>
</feature>
<dbReference type="PROSITE" id="PS00107">
    <property type="entry name" value="PROTEIN_KINASE_ATP"/>
    <property type="match status" value="1"/>
</dbReference>
<dbReference type="AlphaFoldDB" id="A0AA41SLL1"/>
<keyword evidence="2 3" id="KW-0067">ATP-binding</keyword>
<gene>
    <name evidence="5" type="ORF">MKW94_005661</name>
</gene>
<dbReference type="SUPFAM" id="SSF56112">
    <property type="entry name" value="Protein kinase-like (PK-like)"/>
    <property type="match status" value="1"/>
</dbReference>
<dbReference type="InterPro" id="IPR017441">
    <property type="entry name" value="Protein_kinase_ATP_BS"/>
</dbReference>
<protein>
    <recommendedName>
        <fullName evidence="4">Protein kinase domain-containing protein</fullName>
    </recommendedName>
</protein>
<dbReference type="Pfam" id="PF07714">
    <property type="entry name" value="PK_Tyr_Ser-Thr"/>
    <property type="match status" value="1"/>
</dbReference>
<evidence type="ECO:0000256" key="2">
    <source>
        <dbReference type="ARBA" id="ARBA00022840"/>
    </source>
</evidence>
<dbReference type="Gene3D" id="3.30.200.20">
    <property type="entry name" value="Phosphorylase Kinase, domain 1"/>
    <property type="match status" value="1"/>
</dbReference>
<evidence type="ECO:0000256" key="1">
    <source>
        <dbReference type="ARBA" id="ARBA00022741"/>
    </source>
</evidence>
<name>A0AA41SLL1_PAPNU</name>
<evidence type="ECO:0000313" key="5">
    <source>
        <dbReference type="EMBL" id="MCL7038506.1"/>
    </source>
</evidence>
<comment type="caution">
    <text evidence="5">The sequence shown here is derived from an EMBL/GenBank/DDBJ whole genome shotgun (WGS) entry which is preliminary data.</text>
</comment>
<dbReference type="EMBL" id="JAJJMA010191270">
    <property type="protein sequence ID" value="MCL7038506.1"/>
    <property type="molecule type" value="Genomic_DNA"/>
</dbReference>
<feature type="binding site" evidence="3">
    <location>
        <position position="78"/>
    </location>
    <ligand>
        <name>ATP</name>
        <dbReference type="ChEBI" id="CHEBI:30616"/>
    </ligand>
</feature>
<reference evidence="5" key="1">
    <citation type="submission" date="2022-03" db="EMBL/GenBank/DDBJ databases">
        <title>A functionally conserved STORR gene fusion in Papaver species that diverged 16.8 million years ago.</title>
        <authorList>
            <person name="Catania T."/>
        </authorList>
    </citation>
    <scope>NUCLEOTIDE SEQUENCE</scope>
    <source>
        <strain evidence="5">S-191538</strain>
    </source>
</reference>
<accession>A0AA41SLL1</accession>
<evidence type="ECO:0000259" key="4">
    <source>
        <dbReference type="PROSITE" id="PS50011"/>
    </source>
</evidence>
<dbReference type="GO" id="GO:0005524">
    <property type="term" value="F:ATP binding"/>
    <property type="evidence" value="ECO:0007669"/>
    <property type="project" value="UniProtKB-UniRule"/>
</dbReference>
<dbReference type="InterPro" id="IPR051824">
    <property type="entry name" value="LRR_Rcpt-Like_S/T_Kinase"/>
</dbReference>
<feature type="domain" description="Protein kinase" evidence="4">
    <location>
        <begin position="49"/>
        <end position="135"/>
    </location>
</feature>
<dbReference type="PANTHER" id="PTHR48006:SF60">
    <property type="entry name" value="PROTEIN KINASE DOMAIN-CONTAINING PROTEIN"/>
    <property type="match status" value="1"/>
</dbReference>
<dbReference type="InterPro" id="IPR001245">
    <property type="entry name" value="Ser-Thr/Tyr_kinase_cat_dom"/>
</dbReference>
<dbReference type="GO" id="GO:0004672">
    <property type="term" value="F:protein kinase activity"/>
    <property type="evidence" value="ECO:0007669"/>
    <property type="project" value="InterPro"/>
</dbReference>
<keyword evidence="6" id="KW-1185">Reference proteome</keyword>
<organism evidence="5 6">
    <name type="scientific">Papaver nudicaule</name>
    <name type="common">Iceland poppy</name>
    <dbReference type="NCBI Taxonomy" id="74823"/>
    <lineage>
        <taxon>Eukaryota</taxon>
        <taxon>Viridiplantae</taxon>
        <taxon>Streptophyta</taxon>
        <taxon>Embryophyta</taxon>
        <taxon>Tracheophyta</taxon>
        <taxon>Spermatophyta</taxon>
        <taxon>Magnoliopsida</taxon>
        <taxon>Ranunculales</taxon>
        <taxon>Papaveraceae</taxon>
        <taxon>Papaveroideae</taxon>
        <taxon>Papaver</taxon>
    </lineage>
</organism>
<sequence length="135" mass="15320">MQGIRPGDEKKQKKSVWNMVWIRRTKQEQIRYESGCFDYKEIKAATKNFSPANMIGEGGFGQVYKGILPDKTAIAVKKLSSHSMQGKRDFLTEINTISRLRHPNLVALYGHCAVDNMLLLAYEYMENSCLATALS</sequence>
<dbReference type="FunFam" id="3.30.200.20:FF:000162">
    <property type="entry name" value="Adenine nucleotide alpha hydrolase-like domain kinase"/>
    <property type="match status" value="1"/>
</dbReference>
<dbReference type="InterPro" id="IPR011009">
    <property type="entry name" value="Kinase-like_dom_sf"/>
</dbReference>
<keyword evidence="1 3" id="KW-0547">Nucleotide-binding</keyword>
<dbReference type="PROSITE" id="PS50011">
    <property type="entry name" value="PROTEIN_KINASE_DOM"/>
    <property type="match status" value="1"/>
</dbReference>
<proteinExistence type="predicted"/>
<dbReference type="PANTHER" id="PTHR48006">
    <property type="entry name" value="LEUCINE-RICH REPEAT-CONTAINING PROTEIN DDB_G0281931-RELATED"/>
    <property type="match status" value="1"/>
</dbReference>